<dbReference type="Proteomes" id="UP000887580">
    <property type="component" value="Unplaced"/>
</dbReference>
<dbReference type="WBParaSite" id="PS1159_v2.g20766.t1">
    <property type="protein sequence ID" value="PS1159_v2.g20766.t1"/>
    <property type="gene ID" value="PS1159_v2.g20766"/>
</dbReference>
<reference evidence="2" key="1">
    <citation type="submission" date="2022-11" db="UniProtKB">
        <authorList>
            <consortium name="WormBaseParasite"/>
        </authorList>
    </citation>
    <scope>IDENTIFICATION</scope>
</reference>
<organism evidence="1 2">
    <name type="scientific">Panagrolaimus sp. PS1159</name>
    <dbReference type="NCBI Taxonomy" id="55785"/>
    <lineage>
        <taxon>Eukaryota</taxon>
        <taxon>Metazoa</taxon>
        <taxon>Ecdysozoa</taxon>
        <taxon>Nematoda</taxon>
        <taxon>Chromadorea</taxon>
        <taxon>Rhabditida</taxon>
        <taxon>Tylenchina</taxon>
        <taxon>Panagrolaimomorpha</taxon>
        <taxon>Panagrolaimoidea</taxon>
        <taxon>Panagrolaimidae</taxon>
        <taxon>Panagrolaimus</taxon>
    </lineage>
</organism>
<evidence type="ECO:0000313" key="1">
    <source>
        <dbReference type="Proteomes" id="UP000887580"/>
    </source>
</evidence>
<accession>A0AC35FTR7</accession>
<protein>
    <submittedName>
        <fullName evidence="2">Tr-type G domain-containing protein</fullName>
    </submittedName>
</protein>
<proteinExistence type="predicted"/>
<evidence type="ECO:0000313" key="2">
    <source>
        <dbReference type="WBParaSite" id="PS1159_v2.g20766.t1"/>
    </source>
</evidence>
<name>A0AC35FTR7_9BILA</name>
<sequence length="849" mass="95002">MDFMLTDFTEESQAPIFSSSFSKDTATLLSRKTIKGDESLPPENDNGNIEYKAKLCSLSKERIHHLTTQMKWRLREGQGECVYEIGVSDNGHLSGIIQTEMDESLKCLHQIAESINASFSVLSEREIIGECEDEKRFVTEVLIRKVPDNLAFIQIRLAVLGSAEAGKSTLCGVLSRGQLDNGHGSARLNLFRYLHEFQTGKTSSVCLGVIGFNSDGELLNCHKNSLDEVVDSATKLMTLVDLCGDRKYLRQTTYGLCGYNPHYALLTISATTGPTAVSREHACLAMVLNISIFVVITKADCVSEQQILNVVARTNKLLKQIGLTSSTEIVNTIDQAISSAASLQKKDSIPIFIISSVTGQNLDYLKCFLNILPTSFTPIELNALSQKSPFFQIEEVFRVPRVGIVVAGLQNEGILYCGDRIKIGPTKNGNYQEGRVCSIKRNKQSIFSICPGEAASIAVQMKNEENVVIHRGMVMIAENEPALSCWEFEAKFLLLYHPGSKIEKNFQGTVYIGFLCRTATILNGLKSFNDKNCVSDNYEEKKKSESRNKSFKISKFANLNNEDEFKKQWKKNDSSNISNNNSTLSLHISAYENLIEAKSIIFGNNESKEKSQTIKKQKNGKEGFTAVSTFIIQSPFEFQRQQNDETKEPEVGQYKASQYLINCCPEFNLCQKDSQAYCPVHSVFPERPSRPVPFRPAPPSPPPRTSTATTTTKMPPKKKTIASIRAENMAKKSELNIHFKKRNNGTKEFCCGCSEECSTKIVEAKEVEVSNGFSKYASLNEEYGALECIRKDLSKDKESITQYLHKVYDIQSILTENGIKNMKFLYKVPTDFQKENYLYGILSSSKRNI</sequence>